<dbReference type="AlphaFoldDB" id="A0A835SHS0"/>
<evidence type="ECO:0000256" key="1">
    <source>
        <dbReference type="SAM" id="MobiDB-lite"/>
    </source>
</evidence>
<accession>A0A835SHS0</accession>
<feature type="region of interest" description="Disordered" evidence="1">
    <location>
        <begin position="213"/>
        <end position="282"/>
    </location>
</feature>
<keyword evidence="3" id="KW-1185">Reference proteome</keyword>
<name>A0A835SHS0_CHLIN</name>
<dbReference type="OrthoDB" id="550709at2759"/>
<feature type="compositionally biased region" description="Low complexity" evidence="1">
    <location>
        <begin position="43"/>
        <end position="62"/>
    </location>
</feature>
<feature type="region of interest" description="Disordered" evidence="1">
    <location>
        <begin position="43"/>
        <end position="81"/>
    </location>
</feature>
<evidence type="ECO:0000313" key="2">
    <source>
        <dbReference type="EMBL" id="KAG2423663.1"/>
    </source>
</evidence>
<dbReference type="Proteomes" id="UP000650467">
    <property type="component" value="Unassembled WGS sequence"/>
</dbReference>
<reference evidence="2" key="1">
    <citation type="journal article" date="2020" name="bioRxiv">
        <title>Comparative genomics of Chlamydomonas.</title>
        <authorList>
            <person name="Craig R.J."/>
            <person name="Hasan A.R."/>
            <person name="Ness R.W."/>
            <person name="Keightley P.D."/>
        </authorList>
    </citation>
    <scope>NUCLEOTIDE SEQUENCE</scope>
    <source>
        <strain evidence="2">SAG 7.73</strain>
    </source>
</reference>
<comment type="caution">
    <text evidence="2">The sequence shown here is derived from an EMBL/GenBank/DDBJ whole genome shotgun (WGS) entry which is preliminary data.</text>
</comment>
<organism evidence="2 3">
    <name type="scientific">Chlamydomonas incerta</name>
    <dbReference type="NCBI Taxonomy" id="51695"/>
    <lineage>
        <taxon>Eukaryota</taxon>
        <taxon>Viridiplantae</taxon>
        <taxon>Chlorophyta</taxon>
        <taxon>core chlorophytes</taxon>
        <taxon>Chlorophyceae</taxon>
        <taxon>CS clade</taxon>
        <taxon>Chlamydomonadales</taxon>
        <taxon>Chlamydomonadaceae</taxon>
        <taxon>Chlamydomonas</taxon>
    </lineage>
</organism>
<evidence type="ECO:0000313" key="3">
    <source>
        <dbReference type="Proteomes" id="UP000650467"/>
    </source>
</evidence>
<feature type="compositionally biased region" description="Low complexity" evidence="1">
    <location>
        <begin position="248"/>
        <end position="271"/>
    </location>
</feature>
<gene>
    <name evidence="2" type="ORF">HXX76_015180</name>
</gene>
<feature type="compositionally biased region" description="Low complexity" evidence="1">
    <location>
        <begin position="213"/>
        <end position="235"/>
    </location>
</feature>
<dbReference type="EMBL" id="JAEHOC010000076">
    <property type="protein sequence ID" value="KAG2423663.1"/>
    <property type="molecule type" value="Genomic_DNA"/>
</dbReference>
<protein>
    <submittedName>
        <fullName evidence="2">Uncharacterized protein</fullName>
    </submittedName>
</protein>
<sequence>MRGLAMDLASGPKTATASIEPLGCNLAWRTARPTSTMKRLATRGGTATAAATATAGSSTASRRATRHAPKQPDWGSPAPAVSPAQLAEELSRYAAACAAAGISSSSSASRGSSSSSSIMDSDSFVAACLEGLAAPHRLSRLRPSQLAAVLQALAALGAASGGLEEFLADVDAACYCHPGPFSPASVTSVMQSLARLHGAGGAPVPAVATADASSSTNAAGGSSSRVSSTQSRAPSYYSHRQAPRRAARPAARASPSSRSRSPSPSPRSRTPSPSPSPRQPHAIAAAAAAAAAEPAPYRFPHAVRLRLLQPGVVSRYSYSQLAALLQAFRCLGHPVDEAVAGVVGGAMAEQLVRMGPAERSAALEAVLGAGPPCGGSEEEACGVL</sequence>
<proteinExistence type="predicted"/>